<proteinExistence type="predicted"/>
<keyword evidence="2" id="KW-1185">Reference proteome</keyword>
<name>A0A1R3JHP2_9ROSI</name>
<gene>
    <name evidence="1" type="ORF">COLO4_16425</name>
</gene>
<accession>A0A1R3JHP2</accession>
<evidence type="ECO:0000313" key="2">
    <source>
        <dbReference type="Proteomes" id="UP000187203"/>
    </source>
</evidence>
<dbReference type="EMBL" id="AWUE01016084">
    <property type="protein sequence ID" value="OMO94297.1"/>
    <property type="molecule type" value="Genomic_DNA"/>
</dbReference>
<dbReference type="Proteomes" id="UP000187203">
    <property type="component" value="Unassembled WGS sequence"/>
</dbReference>
<sequence>MGKGREEQKLPRKILPEINVCVAVGCQLRRHSQDRNSHTTP</sequence>
<comment type="caution">
    <text evidence="1">The sequence shown here is derived from an EMBL/GenBank/DDBJ whole genome shotgun (WGS) entry which is preliminary data.</text>
</comment>
<organism evidence="1 2">
    <name type="scientific">Corchorus olitorius</name>
    <dbReference type="NCBI Taxonomy" id="93759"/>
    <lineage>
        <taxon>Eukaryota</taxon>
        <taxon>Viridiplantae</taxon>
        <taxon>Streptophyta</taxon>
        <taxon>Embryophyta</taxon>
        <taxon>Tracheophyta</taxon>
        <taxon>Spermatophyta</taxon>
        <taxon>Magnoliopsida</taxon>
        <taxon>eudicotyledons</taxon>
        <taxon>Gunneridae</taxon>
        <taxon>Pentapetalae</taxon>
        <taxon>rosids</taxon>
        <taxon>malvids</taxon>
        <taxon>Malvales</taxon>
        <taxon>Malvaceae</taxon>
        <taxon>Grewioideae</taxon>
        <taxon>Apeibeae</taxon>
        <taxon>Corchorus</taxon>
    </lineage>
</organism>
<reference evidence="2" key="1">
    <citation type="submission" date="2013-09" db="EMBL/GenBank/DDBJ databases">
        <title>Corchorus olitorius genome sequencing.</title>
        <authorList>
            <person name="Alam M."/>
            <person name="Haque M.S."/>
            <person name="Islam M.S."/>
            <person name="Emdad E.M."/>
            <person name="Islam M.M."/>
            <person name="Ahmed B."/>
            <person name="Halim A."/>
            <person name="Hossen Q.M.M."/>
            <person name="Hossain M.Z."/>
            <person name="Ahmed R."/>
            <person name="Khan M.M."/>
            <person name="Islam R."/>
            <person name="Rashid M.M."/>
            <person name="Khan S.A."/>
            <person name="Rahman M.S."/>
            <person name="Alam M."/>
            <person name="Yahiya A.S."/>
            <person name="Khan M.S."/>
            <person name="Azam M.S."/>
            <person name="Haque T."/>
            <person name="Lashkar M.Z.H."/>
            <person name="Akhand A.I."/>
            <person name="Morshed G."/>
            <person name="Roy S."/>
            <person name="Uddin K.S."/>
            <person name="Rabeya T."/>
            <person name="Hossain A.S."/>
            <person name="Chowdhury A."/>
            <person name="Snigdha A.R."/>
            <person name="Mortoza M.S."/>
            <person name="Matin S.A."/>
            <person name="Hoque S.M.E."/>
            <person name="Islam M.K."/>
            <person name="Roy D.K."/>
            <person name="Haider R."/>
            <person name="Moosa M.M."/>
            <person name="Elias S.M."/>
            <person name="Hasan A.M."/>
            <person name="Jahan S."/>
            <person name="Shafiuddin M."/>
            <person name="Mahmood N."/>
            <person name="Shommy N.S."/>
        </authorList>
    </citation>
    <scope>NUCLEOTIDE SEQUENCE [LARGE SCALE GENOMIC DNA]</scope>
    <source>
        <strain evidence="2">cv. O-4</strain>
    </source>
</reference>
<dbReference type="AlphaFoldDB" id="A0A1R3JHP2"/>
<protein>
    <submittedName>
        <fullName evidence="1">Uncharacterized protein</fullName>
    </submittedName>
</protein>
<evidence type="ECO:0000313" key="1">
    <source>
        <dbReference type="EMBL" id="OMO94297.1"/>
    </source>
</evidence>